<proteinExistence type="inferred from homology"/>
<evidence type="ECO:0000256" key="2">
    <source>
        <dbReference type="ARBA" id="ARBA00012328"/>
    </source>
</evidence>
<evidence type="ECO:0000256" key="1">
    <source>
        <dbReference type="ARBA" id="ARBA00005528"/>
    </source>
</evidence>
<dbReference type="InterPro" id="IPR006700">
    <property type="entry name" value="RsmE"/>
</dbReference>
<evidence type="ECO:0000259" key="5">
    <source>
        <dbReference type="Pfam" id="PF04452"/>
    </source>
</evidence>
<feature type="domain" description="Ribosomal RNA small subunit methyltransferase E methyltransferase" evidence="5">
    <location>
        <begin position="6"/>
        <end position="64"/>
    </location>
</feature>
<dbReference type="Gene3D" id="3.40.1280.10">
    <property type="match status" value="1"/>
</dbReference>
<comment type="catalytic activity">
    <reaction evidence="4">
        <text>uridine(1498) in 16S rRNA + S-adenosyl-L-methionine = N(3)-methyluridine(1498) in 16S rRNA + S-adenosyl-L-homocysteine + H(+)</text>
        <dbReference type="Rhea" id="RHEA:42920"/>
        <dbReference type="Rhea" id="RHEA-COMP:10283"/>
        <dbReference type="Rhea" id="RHEA-COMP:10284"/>
        <dbReference type="ChEBI" id="CHEBI:15378"/>
        <dbReference type="ChEBI" id="CHEBI:57856"/>
        <dbReference type="ChEBI" id="CHEBI:59789"/>
        <dbReference type="ChEBI" id="CHEBI:65315"/>
        <dbReference type="ChEBI" id="CHEBI:74502"/>
        <dbReference type="EC" id="2.1.1.193"/>
    </reaction>
</comment>
<reference evidence="6" key="1">
    <citation type="submission" date="2018-05" db="EMBL/GenBank/DDBJ databases">
        <authorList>
            <person name="Lanie J.A."/>
            <person name="Ng W.-L."/>
            <person name="Kazmierczak K.M."/>
            <person name="Andrzejewski T.M."/>
            <person name="Davidsen T.M."/>
            <person name="Wayne K.J."/>
            <person name="Tettelin H."/>
            <person name="Glass J.I."/>
            <person name="Rusch D."/>
            <person name="Podicherti R."/>
            <person name="Tsui H.-C.T."/>
            <person name="Winkler M.E."/>
        </authorList>
    </citation>
    <scope>NUCLEOTIDE SEQUENCE</scope>
</reference>
<dbReference type="EC" id="2.1.1.193" evidence="2"/>
<organism evidence="6">
    <name type="scientific">marine metagenome</name>
    <dbReference type="NCBI Taxonomy" id="408172"/>
    <lineage>
        <taxon>unclassified sequences</taxon>
        <taxon>metagenomes</taxon>
        <taxon>ecological metagenomes</taxon>
    </lineage>
</organism>
<dbReference type="NCBIfam" id="TIGR00046">
    <property type="entry name" value="RsmE family RNA methyltransferase"/>
    <property type="match status" value="1"/>
</dbReference>
<sequence>HRFTPLQELAATTRPQTASIAIGPEGGWTDEEIRLAETGGYAPITLGMNTLRAEAVPAIALSVFRFMWSDL</sequence>
<dbReference type="GO" id="GO:0006364">
    <property type="term" value="P:rRNA processing"/>
    <property type="evidence" value="ECO:0007669"/>
    <property type="project" value="InterPro"/>
</dbReference>
<comment type="similarity">
    <text evidence="1">Belongs to the RNA methyltransferase RsmE family.</text>
</comment>
<feature type="non-terminal residue" evidence="6">
    <location>
        <position position="1"/>
    </location>
</feature>
<dbReference type="GO" id="GO:0008168">
    <property type="term" value="F:methyltransferase activity"/>
    <property type="evidence" value="ECO:0007669"/>
    <property type="project" value="InterPro"/>
</dbReference>
<evidence type="ECO:0000313" key="6">
    <source>
        <dbReference type="EMBL" id="SVC53546.1"/>
    </source>
</evidence>
<accession>A0A382MXP8</accession>
<dbReference type="InterPro" id="IPR029028">
    <property type="entry name" value="Alpha/beta_knot_MTases"/>
</dbReference>
<dbReference type="InterPro" id="IPR029026">
    <property type="entry name" value="tRNA_m1G_MTases_N"/>
</dbReference>
<dbReference type="InterPro" id="IPR046886">
    <property type="entry name" value="RsmE_MTase_dom"/>
</dbReference>
<dbReference type="EMBL" id="UINC01096557">
    <property type="protein sequence ID" value="SVC53546.1"/>
    <property type="molecule type" value="Genomic_DNA"/>
</dbReference>
<evidence type="ECO:0000256" key="3">
    <source>
        <dbReference type="ARBA" id="ARBA00025699"/>
    </source>
</evidence>
<protein>
    <recommendedName>
        <fullName evidence="2">16S rRNA (uracil(1498)-N(3))-methyltransferase</fullName>
        <ecNumber evidence="2">2.1.1.193</ecNumber>
    </recommendedName>
</protein>
<name>A0A382MXP8_9ZZZZ</name>
<dbReference type="SUPFAM" id="SSF75217">
    <property type="entry name" value="alpha/beta knot"/>
    <property type="match status" value="1"/>
</dbReference>
<dbReference type="Pfam" id="PF04452">
    <property type="entry name" value="Methyltrans_RNA"/>
    <property type="match status" value="1"/>
</dbReference>
<dbReference type="AlphaFoldDB" id="A0A382MXP8"/>
<gene>
    <name evidence="6" type="ORF">METZ01_LOCUS306400</name>
</gene>
<evidence type="ECO:0000256" key="4">
    <source>
        <dbReference type="ARBA" id="ARBA00047944"/>
    </source>
</evidence>
<comment type="function">
    <text evidence="3">Specifically methylates the N3 position of the uracil ring of uridine 1498 (m3U1498) in 16S rRNA. Acts on the fully assembled 30S ribosomal subunit.</text>
</comment>